<dbReference type="InterPro" id="IPR029464">
    <property type="entry name" value="HSDR_N"/>
</dbReference>
<organism evidence="2 3">
    <name type="scientific">Paraflavisolibacter caeni</name>
    <dbReference type="NCBI Taxonomy" id="2982496"/>
    <lineage>
        <taxon>Bacteria</taxon>
        <taxon>Pseudomonadati</taxon>
        <taxon>Bacteroidota</taxon>
        <taxon>Chitinophagia</taxon>
        <taxon>Chitinophagales</taxon>
        <taxon>Chitinophagaceae</taxon>
        <taxon>Paraflavisolibacter</taxon>
    </lineage>
</organism>
<dbReference type="AlphaFoldDB" id="A0A9X2XVN5"/>
<keyword evidence="3" id="KW-1185">Reference proteome</keyword>
<feature type="domain" description="Type I restriction enzyme R protein N-terminal" evidence="1">
    <location>
        <begin position="2"/>
        <end position="105"/>
    </location>
</feature>
<evidence type="ECO:0000259" key="1">
    <source>
        <dbReference type="Pfam" id="PF13588"/>
    </source>
</evidence>
<gene>
    <name evidence="2" type="ORF">OCK74_09100</name>
</gene>
<dbReference type="SUPFAM" id="SSF52540">
    <property type="entry name" value="P-loop containing nucleoside triphosphate hydrolases"/>
    <property type="match status" value="1"/>
</dbReference>
<dbReference type="Proteomes" id="UP001155483">
    <property type="component" value="Unassembled WGS sequence"/>
</dbReference>
<sequence>MNEEEIRGKLLLPFLNDLGFDVSEISLEKSFSIKLGKSRHTINGRSDILCKRNGNNLFIVELKNDSISIEQEDIEQGISYARLLTDNIAPFTIITNGKTTRIFDSISRKELTGTKISDQSSYWQNDCTLSTDIDLRIRYEALKKFVSFSSENLKKFCEDQVRDRMGPIIGNINEPYAKFVKELHVQRQGLQNAFNTFTSSEASVFGIVGSAGVGKTNAMCSLALQQLENEFVFFYNAAIINKSPLQHIAQDLNVVFSSKSESNSVLKKLDELGSFLNRNILIFIDAIDESRDSHLAIELSEIALSIRTMRRVKICISCKANIWNNILKKNGTPTHLFEELSRFHEKISSADNCPGFLLEDFSDEEINSILPLYKEAFGFQGQISKSISEALRNGFFLRIFSEVYSQREVPQEINDKDLIKRYLKQSLEKTDIGFQVGLRILSKIGEILINQKYASWETFHDEGMEVESLIEKLEFSIDETIPEDLFARNILIRSNKNDSYNISFYYSKIRDYIICFHSYKLYKLSEDEFYDTLERFYENYIGQSAISFYLENASDGHKRTLIKFKRDKSLKYVNSYNSYLEQHFKSFKEKFDPQTKGDIGIFLPEDLLQKDGYALFPLDSNSTNKVQFAKLGNIFSNLDNDLFFEKGVNTVYGSNLSLLIEDQSKTVQKNIFKQLKEIIEKGRLSVYNSDILLLEQVSTILYYYFKELGYSFTIKDYYLPRFNLIYPIDLKNLRDQLYKFCVSEYYKRQYHLDPKVKADKIDAALRGNFDVPRLNIIGDFPPMEELFKLVEILLSKGYSELAEHHLPCPDISISETKAFCERERNLDIPQIRTRQFSKGQAKLYIETFLKHLDSCYKEFVEYCFPTFKDRFPFFMTIPHEYFFYMKDEDVRKWGMLGYRSSKDGEVKINFKKLTQTDEPFTRGETNVLRGFSLDQILHNDYYNLIKTIDKINTPKVDEFCVLRNWVYSFLKSDMETLFKENKE</sequence>
<dbReference type="Gene3D" id="3.40.50.300">
    <property type="entry name" value="P-loop containing nucleotide triphosphate hydrolases"/>
    <property type="match status" value="1"/>
</dbReference>
<reference evidence="2" key="2">
    <citation type="submission" date="2023-04" db="EMBL/GenBank/DDBJ databases">
        <title>Paracnuella aquatica gen. nov., sp. nov., a member of the family Chitinophagaceae isolated from a hot spring.</title>
        <authorList>
            <person name="Wang C."/>
        </authorList>
    </citation>
    <scope>NUCLEOTIDE SEQUENCE</scope>
    <source>
        <strain evidence="2">LB-8</strain>
    </source>
</reference>
<dbReference type="InterPro" id="IPR027417">
    <property type="entry name" value="P-loop_NTPase"/>
</dbReference>
<accession>A0A9X2XVN5</accession>
<dbReference type="RefSeq" id="WP_279296715.1">
    <property type="nucleotide sequence ID" value="NZ_JAOTIF010000005.1"/>
</dbReference>
<evidence type="ECO:0000313" key="3">
    <source>
        <dbReference type="Proteomes" id="UP001155483"/>
    </source>
</evidence>
<proteinExistence type="predicted"/>
<name>A0A9X2XVN5_9BACT</name>
<comment type="caution">
    <text evidence="2">The sequence shown here is derived from an EMBL/GenBank/DDBJ whole genome shotgun (WGS) entry which is preliminary data.</text>
</comment>
<evidence type="ECO:0000313" key="2">
    <source>
        <dbReference type="EMBL" id="MCU7549272.1"/>
    </source>
</evidence>
<dbReference type="Pfam" id="PF13588">
    <property type="entry name" value="HSDR_N_2"/>
    <property type="match status" value="1"/>
</dbReference>
<dbReference type="EMBL" id="JAOTIF010000005">
    <property type="protein sequence ID" value="MCU7549272.1"/>
    <property type="molecule type" value="Genomic_DNA"/>
</dbReference>
<protein>
    <submittedName>
        <fullName evidence="2">Type I restriction enzyme HsdR N-terminal domain-containing protein</fullName>
    </submittedName>
</protein>
<reference evidence="2" key="1">
    <citation type="submission" date="2022-09" db="EMBL/GenBank/DDBJ databases">
        <authorList>
            <person name="Yuan C."/>
            <person name="Ke Z."/>
        </authorList>
    </citation>
    <scope>NUCLEOTIDE SEQUENCE</scope>
    <source>
        <strain evidence="2">LB-8</strain>
    </source>
</reference>
<dbReference type="Gene3D" id="3.90.1570.30">
    <property type="match status" value="1"/>
</dbReference>